<dbReference type="Gene3D" id="3.30.1180.20">
    <property type="entry name" value="Dihydroxyacetone kinase, domain 2"/>
    <property type="match status" value="1"/>
</dbReference>
<evidence type="ECO:0000256" key="2">
    <source>
        <dbReference type="ARBA" id="ARBA00022741"/>
    </source>
</evidence>
<dbReference type="InterPro" id="IPR036117">
    <property type="entry name" value="DhaL_dom_sf"/>
</dbReference>
<keyword evidence="8" id="KW-1185">Reference proteome</keyword>
<dbReference type="NCBIfam" id="NF011049">
    <property type="entry name" value="PRK14479.1"/>
    <property type="match status" value="1"/>
</dbReference>
<feature type="domain" description="DhaK" evidence="6">
    <location>
        <begin position="7"/>
        <end position="327"/>
    </location>
</feature>
<name>A0ABP4I3A6_9PSEU</name>
<protein>
    <submittedName>
        <fullName evidence="7">Dihydroxyacetone kinase family protein</fullName>
    </submittedName>
</protein>
<dbReference type="Pfam" id="PF02733">
    <property type="entry name" value="Dak1"/>
    <property type="match status" value="1"/>
</dbReference>
<dbReference type="SMART" id="SM01120">
    <property type="entry name" value="Dak2"/>
    <property type="match status" value="1"/>
</dbReference>
<reference evidence="8" key="1">
    <citation type="journal article" date="2019" name="Int. J. Syst. Evol. Microbiol.">
        <title>The Global Catalogue of Microorganisms (GCM) 10K type strain sequencing project: providing services to taxonomists for standard genome sequencing and annotation.</title>
        <authorList>
            <consortium name="The Broad Institute Genomics Platform"/>
            <consortium name="The Broad Institute Genome Sequencing Center for Infectious Disease"/>
            <person name="Wu L."/>
            <person name="Ma J."/>
        </authorList>
    </citation>
    <scope>NUCLEOTIDE SEQUENCE [LARGE SCALE GENOMIC DNA]</scope>
    <source>
        <strain evidence="8">JCM 11896</strain>
    </source>
</reference>
<accession>A0ABP4I3A6</accession>
<dbReference type="InterPro" id="IPR004007">
    <property type="entry name" value="DhaL_dom"/>
</dbReference>
<evidence type="ECO:0000256" key="3">
    <source>
        <dbReference type="ARBA" id="ARBA00022777"/>
    </source>
</evidence>
<keyword evidence="1" id="KW-0808">Transferase</keyword>
<dbReference type="PROSITE" id="PS51480">
    <property type="entry name" value="DHAL"/>
    <property type="match status" value="1"/>
</dbReference>
<dbReference type="Gene3D" id="1.25.40.340">
    <property type="match status" value="1"/>
</dbReference>
<evidence type="ECO:0000313" key="8">
    <source>
        <dbReference type="Proteomes" id="UP001501414"/>
    </source>
</evidence>
<evidence type="ECO:0000256" key="4">
    <source>
        <dbReference type="ARBA" id="ARBA00022840"/>
    </source>
</evidence>
<dbReference type="PANTHER" id="PTHR28629">
    <property type="entry name" value="TRIOKINASE/FMN CYCLASE"/>
    <property type="match status" value="1"/>
</dbReference>
<keyword evidence="2" id="KW-0547">Nucleotide-binding</keyword>
<dbReference type="PROSITE" id="PS51481">
    <property type="entry name" value="DHAK"/>
    <property type="match status" value="1"/>
</dbReference>
<proteinExistence type="predicted"/>
<evidence type="ECO:0000313" key="7">
    <source>
        <dbReference type="EMBL" id="GAA1378673.1"/>
    </source>
</evidence>
<dbReference type="Gene3D" id="3.40.50.10440">
    <property type="entry name" value="Dihydroxyacetone kinase, domain 1"/>
    <property type="match status" value="1"/>
</dbReference>
<dbReference type="RefSeq" id="WP_344017399.1">
    <property type="nucleotide sequence ID" value="NZ_BAAAJK010000001.1"/>
</dbReference>
<comment type="caution">
    <text evidence="7">The sequence shown here is derived from an EMBL/GenBank/DDBJ whole genome shotgun (WGS) entry which is preliminary data.</text>
</comment>
<evidence type="ECO:0000256" key="1">
    <source>
        <dbReference type="ARBA" id="ARBA00022679"/>
    </source>
</evidence>
<dbReference type="GO" id="GO:0016301">
    <property type="term" value="F:kinase activity"/>
    <property type="evidence" value="ECO:0007669"/>
    <property type="project" value="UniProtKB-KW"/>
</dbReference>
<dbReference type="SUPFAM" id="SSF101473">
    <property type="entry name" value="DhaL-like"/>
    <property type="match status" value="1"/>
</dbReference>
<feature type="domain" description="DhaL" evidence="5">
    <location>
        <begin position="365"/>
        <end position="567"/>
    </location>
</feature>
<dbReference type="Proteomes" id="UP001501414">
    <property type="component" value="Unassembled WGS sequence"/>
</dbReference>
<evidence type="ECO:0000259" key="6">
    <source>
        <dbReference type="PROSITE" id="PS51481"/>
    </source>
</evidence>
<dbReference type="PANTHER" id="PTHR28629:SF4">
    <property type="entry name" value="TRIOKINASE_FMN CYCLASE"/>
    <property type="match status" value="1"/>
</dbReference>
<evidence type="ECO:0000259" key="5">
    <source>
        <dbReference type="PROSITE" id="PS51480"/>
    </source>
</evidence>
<dbReference type="EMBL" id="BAAAJK010000001">
    <property type="protein sequence ID" value="GAA1378673.1"/>
    <property type="molecule type" value="Genomic_DNA"/>
</dbReference>
<keyword evidence="3 7" id="KW-0418">Kinase</keyword>
<dbReference type="InterPro" id="IPR050861">
    <property type="entry name" value="Dihydroxyacetone_Kinase"/>
</dbReference>
<dbReference type="InterPro" id="IPR004006">
    <property type="entry name" value="DhaK_dom"/>
</dbReference>
<dbReference type="SUPFAM" id="SSF82549">
    <property type="entry name" value="DAK1/DegV-like"/>
    <property type="match status" value="1"/>
</dbReference>
<sequence>MTRLFNDPDDFGAEMTAGFAAASARWVRAHPGGVVRSTADPGPTVSLVVGGGSGHYPAFAGLVGPGLAHGAAMGNIFASPSTQQVHSIAAEADQGRGVLLSYGNYAGDVLNFDAAQERLRAEGVDCRTVVVTDDVWSAGSDRRADRRGIAGDLTVFKVAGAACAAGHDLDDVERVARLANDRTRSLGVAFGGCTLPGAGEPLFRVPENRMAVGLGIHGEPGIDETDVPTAAALAELLVSTLLAEIPDGAGSRVVPILNGLGSVKYEELFVVYGTVHRLLAEAGLDVVDPEVGEFCTSFDMAGASLTLLWPDDELERLWTAPCDTPAFRRGRVDGQRTRSAAAPAAGPAATAVISEGTPESQACGSRIAAALADVAAELDAHADELGRLDRIAGDGDHGIGMQRGGRAARDAAADAADRGAGAGTVLRRAADAWGDRAGGTSGAIWAAALDAFGGALGDGAAPDARAVADAARAAEQAVEKSGGAAVGDKTMVDAIVPFVATLDERVAAGDGLAAAWAAAADAATADAEGTRELRARLGRARSHGDRSIGTPDPGAVSFALVVRTVGHRLREEPTC</sequence>
<organism evidence="7 8">
    <name type="scientific">Pseudonocardia kongjuensis</name>
    <dbReference type="NCBI Taxonomy" id="102227"/>
    <lineage>
        <taxon>Bacteria</taxon>
        <taxon>Bacillati</taxon>
        <taxon>Actinomycetota</taxon>
        <taxon>Actinomycetes</taxon>
        <taxon>Pseudonocardiales</taxon>
        <taxon>Pseudonocardiaceae</taxon>
        <taxon>Pseudonocardia</taxon>
    </lineage>
</organism>
<dbReference type="Pfam" id="PF02734">
    <property type="entry name" value="Dak2"/>
    <property type="match status" value="1"/>
</dbReference>
<keyword evidence="4" id="KW-0067">ATP-binding</keyword>
<gene>
    <name evidence="7" type="ORF">GCM10009613_00150</name>
</gene>